<evidence type="ECO:0000256" key="1">
    <source>
        <dbReference type="SAM" id="MobiDB-lite"/>
    </source>
</evidence>
<evidence type="ECO:0008006" key="4">
    <source>
        <dbReference type="Google" id="ProtNLM"/>
    </source>
</evidence>
<accession>A0A7M1SW74</accession>
<sequence>MNEEIPEPTDPTDLTRPADLGVGPAQRLLTEVDLARWASFIHQGESSRTTLWLLLLDGAGRSLPELIAIDDVEPGPHPVFIANLLELVEMTLATIAPGGSMVAMLERPGTPHRTPADREWNEAVRWEARQRGIPVQAFFVACAGRILPMTLDDAA</sequence>
<dbReference type="Proteomes" id="UP000593758">
    <property type="component" value="Chromosome"/>
</dbReference>
<organism evidence="2 3">
    <name type="scientific">Ruania alkalisoli</name>
    <dbReference type="NCBI Taxonomy" id="2779775"/>
    <lineage>
        <taxon>Bacteria</taxon>
        <taxon>Bacillati</taxon>
        <taxon>Actinomycetota</taxon>
        <taxon>Actinomycetes</taxon>
        <taxon>Micrococcales</taxon>
        <taxon>Ruaniaceae</taxon>
        <taxon>Ruania</taxon>
    </lineage>
</organism>
<reference evidence="2 3" key="1">
    <citation type="submission" date="2020-10" db="EMBL/GenBank/DDBJ databases">
        <title>Haloactinobacterium sp. RN3S43, a bacterium isolated from saline soil.</title>
        <authorList>
            <person name="Sun J.-Q."/>
        </authorList>
    </citation>
    <scope>NUCLEOTIDE SEQUENCE [LARGE SCALE GENOMIC DNA]</scope>
    <source>
        <strain evidence="2 3">RN3S43</strain>
    </source>
</reference>
<protein>
    <recommendedName>
        <fullName evidence="4">RadC-like JAB domain-containing protein</fullName>
    </recommendedName>
</protein>
<keyword evidence="3" id="KW-1185">Reference proteome</keyword>
<dbReference type="KEGG" id="halt:IM660_06125"/>
<feature type="region of interest" description="Disordered" evidence="1">
    <location>
        <begin position="1"/>
        <end position="20"/>
    </location>
</feature>
<evidence type="ECO:0000313" key="3">
    <source>
        <dbReference type="Proteomes" id="UP000593758"/>
    </source>
</evidence>
<dbReference type="AlphaFoldDB" id="A0A7M1SW74"/>
<dbReference type="RefSeq" id="WP_193498492.1">
    <property type="nucleotide sequence ID" value="NZ_CP063169.1"/>
</dbReference>
<dbReference type="EMBL" id="CP063169">
    <property type="protein sequence ID" value="QOR71840.1"/>
    <property type="molecule type" value="Genomic_DNA"/>
</dbReference>
<proteinExistence type="predicted"/>
<name>A0A7M1SW74_9MICO</name>
<gene>
    <name evidence="2" type="ORF">IM660_06125</name>
</gene>
<evidence type="ECO:0000313" key="2">
    <source>
        <dbReference type="EMBL" id="QOR71840.1"/>
    </source>
</evidence>